<dbReference type="AlphaFoldDB" id="A0A1H6FDV5"/>
<name>A0A1H6FDV5_9GAMM</name>
<dbReference type="Proteomes" id="UP000236724">
    <property type="component" value="Unassembled WGS sequence"/>
</dbReference>
<proteinExistence type="predicted"/>
<sequence>MEALFPVLVKRSLRGRHSQVELGNEVEQEITTHCIPVLQSRMQNLLCILFGMGILQSRHNQVKAKLVHQRV</sequence>
<accession>A0A1H6FDV5</accession>
<keyword evidence="2" id="KW-1185">Reference proteome</keyword>
<evidence type="ECO:0000313" key="2">
    <source>
        <dbReference type="Proteomes" id="UP000236724"/>
    </source>
</evidence>
<protein>
    <submittedName>
        <fullName evidence="1">Uncharacterized protein</fullName>
    </submittedName>
</protein>
<gene>
    <name evidence="1" type="ORF">MBHS_04133</name>
</gene>
<evidence type="ECO:0000313" key="1">
    <source>
        <dbReference type="EMBL" id="SEH08242.1"/>
    </source>
</evidence>
<reference evidence="1 2" key="1">
    <citation type="submission" date="2016-10" db="EMBL/GenBank/DDBJ databases">
        <authorList>
            <person name="de Groot N.N."/>
        </authorList>
    </citation>
    <scope>NUCLEOTIDE SEQUENCE [LARGE SCALE GENOMIC DNA]</scope>
    <source>
        <strain evidence="1">MBHS1</strain>
    </source>
</reference>
<dbReference type="EMBL" id="FMSV02000546">
    <property type="protein sequence ID" value="SEH08242.1"/>
    <property type="molecule type" value="Genomic_DNA"/>
</dbReference>
<organism evidence="1 2">
    <name type="scientific">Candidatus Venteria ishoeyi</name>
    <dbReference type="NCBI Taxonomy" id="1899563"/>
    <lineage>
        <taxon>Bacteria</taxon>
        <taxon>Pseudomonadati</taxon>
        <taxon>Pseudomonadota</taxon>
        <taxon>Gammaproteobacteria</taxon>
        <taxon>Thiotrichales</taxon>
        <taxon>Thiotrichaceae</taxon>
        <taxon>Venteria</taxon>
    </lineage>
</organism>